<feature type="transmembrane region" description="Helical" evidence="2">
    <location>
        <begin position="678"/>
        <end position="700"/>
    </location>
</feature>
<gene>
    <name evidence="3" type="ORF">SNE40_018617</name>
</gene>
<dbReference type="EMBL" id="JAZGQO010000014">
    <property type="protein sequence ID" value="KAK6170152.1"/>
    <property type="molecule type" value="Genomic_DNA"/>
</dbReference>
<evidence type="ECO:0000256" key="2">
    <source>
        <dbReference type="SAM" id="Phobius"/>
    </source>
</evidence>
<evidence type="ECO:0000256" key="1">
    <source>
        <dbReference type="SAM" id="MobiDB-lite"/>
    </source>
</evidence>
<evidence type="ECO:0000313" key="4">
    <source>
        <dbReference type="Proteomes" id="UP001347796"/>
    </source>
</evidence>
<protein>
    <submittedName>
        <fullName evidence="3">Uncharacterized protein</fullName>
    </submittedName>
</protein>
<feature type="region of interest" description="Disordered" evidence="1">
    <location>
        <begin position="707"/>
        <end position="744"/>
    </location>
</feature>
<keyword evidence="2" id="KW-0812">Transmembrane</keyword>
<organism evidence="3 4">
    <name type="scientific">Patella caerulea</name>
    <name type="common">Rayed Mediterranean limpet</name>
    <dbReference type="NCBI Taxonomy" id="87958"/>
    <lineage>
        <taxon>Eukaryota</taxon>
        <taxon>Metazoa</taxon>
        <taxon>Spiralia</taxon>
        <taxon>Lophotrochozoa</taxon>
        <taxon>Mollusca</taxon>
        <taxon>Gastropoda</taxon>
        <taxon>Patellogastropoda</taxon>
        <taxon>Patelloidea</taxon>
        <taxon>Patellidae</taxon>
        <taxon>Patella</taxon>
    </lineage>
</organism>
<dbReference type="AlphaFoldDB" id="A0AAN8J5S2"/>
<feature type="region of interest" description="Disordered" evidence="1">
    <location>
        <begin position="464"/>
        <end position="484"/>
    </location>
</feature>
<name>A0AAN8J5S2_PATCE</name>
<keyword evidence="2" id="KW-1133">Transmembrane helix</keyword>
<dbReference type="Proteomes" id="UP001347796">
    <property type="component" value="Unassembled WGS sequence"/>
</dbReference>
<comment type="caution">
    <text evidence="3">The sequence shown here is derived from an EMBL/GenBank/DDBJ whole genome shotgun (WGS) entry which is preliminary data.</text>
</comment>
<keyword evidence="2" id="KW-0472">Membrane</keyword>
<reference evidence="3 4" key="1">
    <citation type="submission" date="2024-01" db="EMBL/GenBank/DDBJ databases">
        <title>The genome of the rayed Mediterranean limpet Patella caerulea (Linnaeus, 1758).</title>
        <authorList>
            <person name="Anh-Thu Weber A."/>
            <person name="Halstead-Nussloch G."/>
        </authorList>
    </citation>
    <scope>NUCLEOTIDE SEQUENCE [LARGE SCALE GENOMIC DNA]</scope>
    <source>
        <strain evidence="3">AATW-2023a</strain>
        <tissue evidence="3">Whole specimen</tissue>
    </source>
</reference>
<accession>A0AAN8J5S2</accession>
<proteinExistence type="predicted"/>
<sequence>MIKCNLDETSNVLFDCKYDHKISVDLVIYTDICSGTGNCYKSIGKEDVEFKLVCQGQYGKCVQPLNYTILDSCKGNKSVSAEIKYACEKDQSLTDSDEPTLDTKYGSNNTTWKTSMFCPNRSIVYIDSVEYFKKVKDVPCPGAGGLLPVNIPSEHNRLNDLCIEQQECHPSLLYNFTHEGCQYTWPNMGANVVYRCITNELLYNVCSKSVRTIHNSLSTVYMTSPSPSQNTSDCGCLVSGDIQTVKILYIKQSTINFTRDRLSFNPPTTEELNTNTIIYRNIPDLVVKYNDINHNNEKHLFEFKARSGSFLQLDCMNTQLKPTSSRLTQTGASISTAGYNYSQSSQNQSKGTTVVNLTPEPTLVNTTVNLTTKSTLAYTTTQLMITNPIGVTTAANPTTNGHGDTTVNLTTEPTFANTTTQTMITNPMGASTTANPTTNSHGDTTVNLTTKSTFANTTTQTMITNPMGASTTANPTTNSHGDTTVNLTTESTFGSTTTQTMINNTMGASTTANPTTNSHGDTTVNLTTESTFASTTTQTMITNPMGASTTANPTTNSHANTTINLITESTLANTTTETTITSPVSVTKTDVDTTNRHVSTRVTQQQTITNHFETGTPMTNSVTETTIAGNTIGTSVSQSSMHMQQTEVTNNLPDTTPAESIHVTPQLSQQKGGLDGSIIGAIIGSIFLLLVLLIIIIIIYRKRKAKNNKHDSSSESGGENNQGFVGPPYFQVESDSRGVKRRNSLATDPRYQRIRSGKVVSTGVTQPVSGYEAVQVSHPVTGNGIAENPRPTQIRVLSSEGEYEDVDLNDILEKDETRQIRSSSFGYADINEFNDSALLHPTKIAVKTEASSNVPNDAAPSSSLVQRQPDKVEYAKINKLKKKMLPNDNIQYGSMYDNSFDNIAPPIPDKNMTEEEINSNSVKL</sequence>
<keyword evidence="4" id="KW-1185">Reference proteome</keyword>
<evidence type="ECO:0000313" key="3">
    <source>
        <dbReference type="EMBL" id="KAK6170152.1"/>
    </source>
</evidence>